<dbReference type="AlphaFoldDB" id="G8Y0V7"/>
<gene>
    <name evidence="1" type="primary">Piso0_004950</name>
    <name evidence="1" type="ORF">GNLVRS01_PISO0N04655g</name>
</gene>
<keyword evidence="2" id="KW-1185">Reference proteome</keyword>
<evidence type="ECO:0000313" key="1">
    <source>
        <dbReference type="EMBL" id="CCE86460.1"/>
    </source>
</evidence>
<organism evidence="1 2">
    <name type="scientific">Pichia sorbitophila (strain ATCC MYA-4447 / BCRC 22081 / CBS 7064 / NBRC 10061 / NRRL Y-12695)</name>
    <name type="common">Hybrid yeast</name>
    <dbReference type="NCBI Taxonomy" id="559304"/>
    <lineage>
        <taxon>Eukaryota</taxon>
        <taxon>Fungi</taxon>
        <taxon>Dikarya</taxon>
        <taxon>Ascomycota</taxon>
        <taxon>Saccharomycotina</taxon>
        <taxon>Pichiomycetes</taxon>
        <taxon>Debaryomycetaceae</taxon>
        <taxon>Millerozyma</taxon>
    </lineage>
</organism>
<dbReference type="Proteomes" id="UP000005222">
    <property type="component" value="Chromosome N"/>
</dbReference>
<dbReference type="HOGENOM" id="CLU_2441626_0_0_1"/>
<reference evidence="1 2" key="1">
    <citation type="journal article" date="2012" name="G3 (Bethesda)">
        <title>Pichia sorbitophila, an interspecies yeast hybrid reveals early steps of genome resolution following polyploidization.</title>
        <authorList>
            <person name="Leh Louis V."/>
            <person name="Despons L."/>
            <person name="Friedrich A."/>
            <person name="Martin T."/>
            <person name="Durrens P."/>
            <person name="Casaregola S."/>
            <person name="Neuveglise C."/>
            <person name="Fairhead C."/>
            <person name="Marck C."/>
            <person name="Cruz J.A."/>
            <person name="Straub M.L."/>
            <person name="Kugler V."/>
            <person name="Sacerdot C."/>
            <person name="Uzunov Z."/>
            <person name="Thierry A."/>
            <person name="Weiss S."/>
            <person name="Bleykasten C."/>
            <person name="De Montigny J."/>
            <person name="Jacques N."/>
            <person name="Jung P."/>
            <person name="Lemaire M."/>
            <person name="Mallet S."/>
            <person name="Morel G."/>
            <person name="Richard G.F."/>
            <person name="Sarkar A."/>
            <person name="Savel G."/>
            <person name="Schacherer J."/>
            <person name="Seret M.L."/>
            <person name="Talla E."/>
            <person name="Samson G."/>
            <person name="Jubin C."/>
            <person name="Poulain J."/>
            <person name="Vacherie B."/>
            <person name="Barbe V."/>
            <person name="Pelletier E."/>
            <person name="Sherman D.J."/>
            <person name="Westhof E."/>
            <person name="Weissenbach J."/>
            <person name="Baret P.V."/>
            <person name="Wincker P."/>
            <person name="Gaillardin C."/>
            <person name="Dujon B."/>
            <person name="Souciet J.L."/>
        </authorList>
    </citation>
    <scope>NUCLEOTIDE SEQUENCE [LARGE SCALE GENOMIC DNA]</scope>
    <source>
        <strain evidence="2">ATCC MYA-4447 / BCRC 22081 / CBS 7064 / NBRC 10061 / NRRL Y-12695</strain>
    </source>
</reference>
<sequence length="90" mass="9812">MSVPASTGPCPITPGVALVPHAACVAPHFLFACYPAVRHALQFRTNGKLSCVVTSRTPPVLTCTFSQVRSEYFKHRLAWGLIDWFAALEP</sequence>
<protein>
    <submittedName>
        <fullName evidence="1">Piso0_004950 protein</fullName>
    </submittedName>
</protein>
<accession>G8Y0V7</accession>
<dbReference type="InParanoid" id="G8Y0V7"/>
<dbReference type="EMBL" id="FO082046">
    <property type="protein sequence ID" value="CCE86460.1"/>
    <property type="molecule type" value="Genomic_DNA"/>
</dbReference>
<evidence type="ECO:0000313" key="2">
    <source>
        <dbReference type="Proteomes" id="UP000005222"/>
    </source>
</evidence>
<name>G8Y0V7_PICSO</name>
<proteinExistence type="predicted"/>